<feature type="region of interest" description="Disordered" evidence="1">
    <location>
        <begin position="52"/>
        <end position="153"/>
    </location>
</feature>
<gene>
    <name evidence="2" type="ORF">OS493_017256</name>
</gene>
<evidence type="ECO:0000313" key="3">
    <source>
        <dbReference type="Proteomes" id="UP001163046"/>
    </source>
</evidence>
<sequence>MCWRNFQFFSIARAKAILEILNEIFEDIPDCEELMAMIEDVFGMETMEQWNDQAVGGQPSSEVRFSTEESQRFTRQSSRGQTQQARLPIQEQQPQVRPVSSLEATGMSWPVEAEDDARPRQDQQYQLPYQREHDNQAHGARHSLDGTLSDHLF</sequence>
<name>A0A9X0A151_9CNID</name>
<keyword evidence="3" id="KW-1185">Reference proteome</keyword>
<protein>
    <submittedName>
        <fullName evidence="2">Uncharacterized protein</fullName>
    </submittedName>
</protein>
<evidence type="ECO:0000313" key="2">
    <source>
        <dbReference type="EMBL" id="KAJ7391561.1"/>
    </source>
</evidence>
<evidence type="ECO:0000256" key="1">
    <source>
        <dbReference type="SAM" id="MobiDB-lite"/>
    </source>
</evidence>
<reference evidence="2" key="1">
    <citation type="submission" date="2023-01" db="EMBL/GenBank/DDBJ databases">
        <title>Genome assembly of the deep-sea coral Lophelia pertusa.</title>
        <authorList>
            <person name="Herrera S."/>
            <person name="Cordes E."/>
        </authorList>
    </citation>
    <scope>NUCLEOTIDE SEQUENCE</scope>
    <source>
        <strain evidence="2">USNM1676648</strain>
        <tissue evidence="2">Polyp</tissue>
    </source>
</reference>
<accession>A0A9X0A151</accession>
<feature type="compositionally biased region" description="Polar residues" evidence="1">
    <location>
        <begin position="52"/>
        <end position="64"/>
    </location>
</feature>
<dbReference type="AlphaFoldDB" id="A0A9X0A151"/>
<comment type="caution">
    <text evidence="2">The sequence shown here is derived from an EMBL/GenBank/DDBJ whole genome shotgun (WGS) entry which is preliminary data.</text>
</comment>
<feature type="compositionally biased region" description="Polar residues" evidence="1">
    <location>
        <begin position="73"/>
        <end position="95"/>
    </location>
</feature>
<organism evidence="2 3">
    <name type="scientific">Desmophyllum pertusum</name>
    <dbReference type="NCBI Taxonomy" id="174260"/>
    <lineage>
        <taxon>Eukaryota</taxon>
        <taxon>Metazoa</taxon>
        <taxon>Cnidaria</taxon>
        <taxon>Anthozoa</taxon>
        <taxon>Hexacorallia</taxon>
        <taxon>Scleractinia</taxon>
        <taxon>Caryophylliina</taxon>
        <taxon>Caryophylliidae</taxon>
        <taxon>Desmophyllum</taxon>
    </lineage>
</organism>
<dbReference type="EMBL" id="MU825405">
    <property type="protein sequence ID" value="KAJ7391561.1"/>
    <property type="molecule type" value="Genomic_DNA"/>
</dbReference>
<proteinExistence type="predicted"/>
<dbReference type="Proteomes" id="UP001163046">
    <property type="component" value="Unassembled WGS sequence"/>
</dbReference>